<feature type="region of interest" description="Disordered" evidence="1">
    <location>
        <begin position="21"/>
        <end position="58"/>
    </location>
</feature>
<dbReference type="OrthoDB" id="10623166at2759"/>
<accession>A0A2G9TEY9</accession>
<organism evidence="2 3">
    <name type="scientific">Teladorsagia circumcincta</name>
    <name type="common">Brown stomach worm</name>
    <name type="synonym">Ostertagia circumcincta</name>
    <dbReference type="NCBI Taxonomy" id="45464"/>
    <lineage>
        <taxon>Eukaryota</taxon>
        <taxon>Metazoa</taxon>
        <taxon>Ecdysozoa</taxon>
        <taxon>Nematoda</taxon>
        <taxon>Chromadorea</taxon>
        <taxon>Rhabditida</taxon>
        <taxon>Rhabditina</taxon>
        <taxon>Rhabditomorpha</taxon>
        <taxon>Strongyloidea</taxon>
        <taxon>Trichostrongylidae</taxon>
        <taxon>Teladorsagia</taxon>
    </lineage>
</organism>
<keyword evidence="3" id="KW-1185">Reference proteome</keyword>
<dbReference type="AlphaFoldDB" id="A0A2G9TEY9"/>
<sequence>MLIAALGLLAVVAAMPYLPNPPAQNPPYSNPPAQAPPYSNPPAQAPPDPVHRPVIYLPPTFNNPGPANAYGDAHSSPFLDIFNGPRPLSPIFMQPVPSPLWMSPHPAPMLPQQSPTNYY</sequence>
<feature type="compositionally biased region" description="Pro residues" evidence="1">
    <location>
        <begin position="21"/>
        <end position="48"/>
    </location>
</feature>
<evidence type="ECO:0000256" key="1">
    <source>
        <dbReference type="SAM" id="MobiDB-lite"/>
    </source>
</evidence>
<reference evidence="2 3" key="1">
    <citation type="submission" date="2015-09" db="EMBL/GenBank/DDBJ databases">
        <title>Draft genome of the parasitic nematode Teladorsagia circumcincta isolate WARC Sus (inbred).</title>
        <authorList>
            <person name="Mitreva M."/>
        </authorList>
    </citation>
    <scope>NUCLEOTIDE SEQUENCE [LARGE SCALE GENOMIC DNA]</scope>
    <source>
        <strain evidence="2 3">S</strain>
    </source>
</reference>
<dbReference type="EMBL" id="KZ375560">
    <property type="protein sequence ID" value="PIO56515.1"/>
    <property type="molecule type" value="Genomic_DNA"/>
</dbReference>
<evidence type="ECO:0000313" key="2">
    <source>
        <dbReference type="EMBL" id="PIO56515.1"/>
    </source>
</evidence>
<dbReference type="Proteomes" id="UP000230423">
    <property type="component" value="Unassembled WGS sequence"/>
</dbReference>
<gene>
    <name evidence="2" type="ORF">TELCIR_22085</name>
</gene>
<protein>
    <submittedName>
        <fullName evidence="2">Uncharacterized protein</fullName>
    </submittedName>
</protein>
<proteinExistence type="predicted"/>
<name>A0A2G9TEY9_TELCI</name>
<evidence type="ECO:0000313" key="3">
    <source>
        <dbReference type="Proteomes" id="UP000230423"/>
    </source>
</evidence>